<dbReference type="InterPro" id="IPR001881">
    <property type="entry name" value="EGF-like_Ca-bd_dom"/>
</dbReference>
<dbReference type="PANTHER" id="PTHR24050:SF28">
    <property type="entry name" value="UROMODULIN-LIKE"/>
    <property type="match status" value="1"/>
</dbReference>
<dbReference type="InterPro" id="IPR052235">
    <property type="entry name" value="Nephronectin_domain"/>
</dbReference>
<evidence type="ECO:0000313" key="7">
    <source>
        <dbReference type="EMBL" id="RMX56766.1"/>
    </source>
</evidence>
<dbReference type="FunFam" id="2.10.25.10:FF:000038">
    <property type="entry name" value="Fibrillin 2"/>
    <property type="match status" value="1"/>
</dbReference>
<evidence type="ECO:0000256" key="4">
    <source>
        <dbReference type="ARBA" id="ARBA00023157"/>
    </source>
</evidence>
<dbReference type="GO" id="GO:0005509">
    <property type="term" value="F:calcium ion binding"/>
    <property type="evidence" value="ECO:0007669"/>
    <property type="project" value="InterPro"/>
</dbReference>
<dbReference type="PROSITE" id="PS00010">
    <property type="entry name" value="ASX_HYDROXYL"/>
    <property type="match status" value="1"/>
</dbReference>
<dbReference type="PROSITE" id="PS50026">
    <property type="entry name" value="EGF_3"/>
    <property type="match status" value="1"/>
</dbReference>
<dbReference type="Pfam" id="PF07645">
    <property type="entry name" value="EGF_CA"/>
    <property type="match status" value="1"/>
</dbReference>
<keyword evidence="8" id="KW-1185">Reference proteome</keyword>
<dbReference type="PROSITE" id="PS01187">
    <property type="entry name" value="EGF_CA"/>
    <property type="match status" value="1"/>
</dbReference>
<dbReference type="CDD" id="cd00054">
    <property type="entry name" value="EGF_CA"/>
    <property type="match status" value="1"/>
</dbReference>
<keyword evidence="3" id="KW-0677">Repeat</keyword>
<proteinExistence type="predicted"/>
<organism evidence="7 8">
    <name type="scientific">Pocillopora damicornis</name>
    <name type="common">Cauliflower coral</name>
    <name type="synonym">Millepora damicornis</name>
    <dbReference type="NCBI Taxonomy" id="46731"/>
    <lineage>
        <taxon>Eukaryota</taxon>
        <taxon>Metazoa</taxon>
        <taxon>Cnidaria</taxon>
        <taxon>Anthozoa</taxon>
        <taxon>Hexacorallia</taxon>
        <taxon>Scleractinia</taxon>
        <taxon>Astrocoeniina</taxon>
        <taxon>Pocilloporidae</taxon>
        <taxon>Pocillopora</taxon>
    </lineage>
</organism>
<evidence type="ECO:0000313" key="8">
    <source>
        <dbReference type="Proteomes" id="UP000275408"/>
    </source>
</evidence>
<feature type="domain" description="EGF-like" evidence="6">
    <location>
        <begin position="359"/>
        <end position="397"/>
    </location>
</feature>
<gene>
    <name evidence="7" type="ORF">pdam_00018071</name>
</gene>
<dbReference type="OrthoDB" id="5975172at2759"/>
<name>A0A3M6USW3_POCDA</name>
<dbReference type="PANTHER" id="PTHR24050">
    <property type="entry name" value="PA14 DOMAIN-CONTAINING PROTEIN"/>
    <property type="match status" value="1"/>
</dbReference>
<sequence>MIPARKLFGMVVGIHYVLRTQSENIYYTSRLWRDKNGYNLPGCMTGYDSQETKLPTYRKTLCLAKSLYSLIADGQHRNTSLGRNGWKRLIDSEASLQLKCNKEGFNHKSWLSRVRLGILDECNSCDSRIGFDTDGYPDDTNTCGNVARHKADNNDKNIKTMGYILNSRRRLFSVDEFQYLNVPHIELIMVYDDFECIFKCLYHPSCISVNLAAKGKLWCELLSSDKYSKPMEYKQNKSSHHYFIRVRNCLYGQCRSLVFKPAKAFDGQRLKNHVIRVEDVSERDFCGILCYMEPYCVSYNLGKQPRADDGKYTCELNNATHEGNKDDLVEDQSYIFGGAEASYRCMCPVGYKGLTCDEDIDECATREHSCSADGVCSNVKGSYKCGCKPGYSGDGRTCK</sequence>
<evidence type="ECO:0000256" key="3">
    <source>
        <dbReference type="ARBA" id="ARBA00022737"/>
    </source>
</evidence>
<comment type="caution">
    <text evidence="5">Lacks conserved residue(s) required for the propagation of feature annotation.</text>
</comment>
<dbReference type="Proteomes" id="UP000275408">
    <property type="component" value="Unassembled WGS sequence"/>
</dbReference>
<dbReference type="SMART" id="SM00179">
    <property type="entry name" value="EGF_CA"/>
    <property type="match status" value="1"/>
</dbReference>
<dbReference type="InterPro" id="IPR018097">
    <property type="entry name" value="EGF_Ca-bd_CS"/>
</dbReference>
<keyword evidence="2" id="KW-0732">Signal</keyword>
<accession>A0A3M6USW3</accession>
<evidence type="ECO:0000256" key="1">
    <source>
        <dbReference type="ARBA" id="ARBA00022536"/>
    </source>
</evidence>
<reference evidence="7 8" key="1">
    <citation type="journal article" date="2018" name="Sci. Rep.">
        <title>Comparative analysis of the Pocillopora damicornis genome highlights role of immune system in coral evolution.</title>
        <authorList>
            <person name="Cunning R."/>
            <person name="Bay R.A."/>
            <person name="Gillette P."/>
            <person name="Baker A.C."/>
            <person name="Traylor-Knowles N."/>
        </authorList>
    </citation>
    <scope>NUCLEOTIDE SEQUENCE [LARGE SCALE GENOMIC DNA]</scope>
    <source>
        <strain evidence="7">RSMAS</strain>
        <tissue evidence="7">Whole animal</tissue>
    </source>
</reference>
<evidence type="ECO:0000256" key="2">
    <source>
        <dbReference type="ARBA" id="ARBA00022729"/>
    </source>
</evidence>
<dbReference type="SUPFAM" id="SSF57196">
    <property type="entry name" value="EGF/Laminin"/>
    <property type="match status" value="2"/>
</dbReference>
<dbReference type="SMART" id="SM00181">
    <property type="entry name" value="EGF"/>
    <property type="match status" value="2"/>
</dbReference>
<protein>
    <recommendedName>
        <fullName evidence="6">EGF-like domain-containing protein</fullName>
    </recommendedName>
</protein>
<dbReference type="EMBL" id="RCHS01000797">
    <property type="protein sequence ID" value="RMX56766.1"/>
    <property type="molecule type" value="Genomic_DNA"/>
</dbReference>
<comment type="caution">
    <text evidence="7">The sequence shown here is derived from an EMBL/GenBank/DDBJ whole genome shotgun (WGS) entry which is preliminary data.</text>
</comment>
<keyword evidence="1 5" id="KW-0245">EGF-like domain</keyword>
<dbReference type="InterPro" id="IPR000152">
    <property type="entry name" value="EGF-type_Asp/Asn_hydroxyl_site"/>
</dbReference>
<feature type="non-terminal residue" evidence="7">
    <location>
        <position position="399"/>
    </location>
</feature>
<dbReference type="InterPro" id="IPR000742">
    <property type="entry name" value="EGF"/>
</dbReference>
<dbReference type="InterPro" id="IPR049883">
    <property type="entry name" value="NOTCH1_EGF-like"/>
</dbReference>
<dbReference type="STRING" id="46731.A0A3M6USW3"/>
<evidence type="ECO:0000256" key="5">
    <source>
        <dbReference type="PROSITE-ProRule" id="PRU00076"/>
    </source>
</evidence>
<evidence type="ECO:0000259" key="6">
    <source>
        <dbReference type="PROSITE" id="PS50026"/>
    </source>
</evidence>
<keyword evidence="4" id="KW-1015">Disulfide bond</keyword>
<dbReference type="Gene3D" id="2.10.25.10">
    <property type="entry name" value="Laminin"/>
    <property type="match status" value="2"/>
</dbReference>
<dbReference type="AlphaFoldDB" id="A0A3M6USW3"/>
<dbReference type="PROSITE" id="PS01186">
    <property type="entry name" value="EGF_2"/>
    <property type="match status" value="1"/>
</dbReference>